<evidence type="ECO:0000256" key="1">
    <source>
        <dbReference type="SAM" id="MobiDB-lite"/>
    </source>
</evidence>
<evidence type="ECO:0000256" key="2">
    <source>
        <dbReference type="SAM" id="SignalP"/>
    </source>
</evidence>
<evidence type="ECO:0000313" key="4">
    <source>
        <dbReference type="Proteomes" id="UP000360750"/>
    </source>
</evidence>
<keyword evidence="2" id="KW-0732">Signal</keyword>
<feature type="region of interest" description="Disordered" evidence="1">
    <location>
        <begin position="52"/>
        <end position="179"/>
    </location>
</feature>
<feature type="compositionally biased region" description="Polar residues" evidence="1">
    <location>
        <begin position="102"/>
        <end position="118"/>
    </location>
</feature>
<evidence type="ECO:0008006" key="5">
    <source>
        <dbReference type="Google" id="ProtNLM"/>
    </source>
</evidence>
<reference evidence="3 4" key="1">
    <citation type="submission" date="2019-02" db="EMBL/GenBank/DDBJ databases">
        <authorList>
            <consortium name="Pathogen Informatics"/>
        </authorList>
    </citation>
    <scope>NUCLEOTIDE SEQUENCE [LARGE SCALE GENOMIC DNA]</scope>
    <source>
        <strain evidence="3 4">3012STDY6756503</strain>
    </source>
</reference>
<proteinExistence type="predicted"/>
<gene>
    <name evidence="3" type="ORF">NCTC8139_03175</name>
</gene>
<sequence length="320" mass="32852">MNIAKRAALAVVTIGASIGLVAGIGVADAETPAERCKRETAAYNDAWKNTWAAANPGKKPSDAPKPPVPYKCGGGQDGGVPPTLSPGADTPETKTPEKDAEPSTSDSKGSGGPTSSAPTVAGGPRSTAPTSRRDNVNGVDRNQPRIWGTTPSSVVIAPKQRNDHSLSTPASADGNDGNGGFTSDSSSYADKLSGIRIYANAWACALYFKHCSFATSAKTYRDGQRLPVGMIRNVATAKTHGIKASVEVSGGKGNGGSVSIAAEGTDKNAKSLTWTNTNSYISDVAGTADCGMFSTYFSVTSEGWFEHNGAKGYASAGVRN</sequence>
<dbReference type="AlphaFoldDB" id="A0ABD7V5B2"/>
<feature type="signal peptide" evidence="2">
    <location>
        <begin position="1"/>
        <end position="22"/>
    </location>
</feature>
<dbReference type="Proteomes" id="UP000360750">
    <property type="component" value="Unassembled WGS sequence"/>
</dbReference>
<accession>A0ABD7V5B2</accession>
<protein>
    <recommendedName>
        <fullName evidence="5">Secreted protein</fullName>
    </recommendedName>
</protein>
<evidence type="ECO:0000313" key="3">
    <source>
        <dbReference type="EMBL" id="VFA89608.1"/>
    </source>
</evidence>
<dbReference type="EMBL" id="CAACYD010000007">
    <property type="protein sequence ID" value="VFA89608.1"/>
    <property type="molecule type" value="Genomic_DNA"/>
</dbReference>
<organism evidence="3 4">
    <name type="scientific">Gordonia paraffinivorans</name>
    <dbReference type="NCBI Taxonomy" id="175628"/>
    <lineage>
        <taxon>Bacteria</taxon>
        <taxon>Bacillati</taxon>
        <taxon>Actinomycetota</taxon>
        <taxon>Actinomycetes</taxon>
        <taxon>Mycobacteriales</taxon>
        <taxon>Gordoniaceae</taxon>
        <taxon>Gordonia</taxon>
    </lineage>
</organism>
<name>A0ABD7V5B2_9ACTN</name>
<dbReference type="GeneID" id="60751156"/>
<feature type="compositionally biased region" description="Basic and acidic residues" evidence="1">
    <location>
        <begin position="91"/>
        <end position="101"/>
    </location>
</feature>
<feature type="chain" id="PRO_5044891896" description="Secreted protein" evidence="2">
    <location>
        <begin position="23"/>
        <end position="320"/>
    </location>
</feature>
<dbReference type="RefSeq" id="WP_131734843.1">
    <property type="nucleotide sequence ID" value="NZ_CAACYD010000007.1"/>
</dbReference>
<comment type="caution">
    <text evidence="3">The sequence shown here is derived from an EMBL/GenBank/DDBJ whole genome shotgun (WGS) entry which is preliminary data.</text>
</comment>